<evidence type="ECO:0000313" key="4">
    <source>
        <dbReference type="Proteomes" id="UP000306426"/>
    </source>
</evidence>
<evidence type="ECO:0000313" key="1">
    <source>
        <dbReference type="EMBL" id="AWX95522.1"/>
    </source>
</evidence>
<dbReference type="EMBL" id="SSXK01000013">
    <property type="protein sequence ID" value="TII03750.1"/>
    <property type="molecule type" value="Genomic_DNA"/>
</dbReference>
<protein>
    <submittedName>
        <fullName evidence="2">DUF3173 domain-containing protein</fullName>
    </submittedName>
</protein>
<dbReference type="RefSeq" id="WP_050573319.1">
    <property type="nucleotide sequence ID" value="NZ_CP017666.1"/>
</dbReference>
<organism evidence="2 4">
    <name type="scientific">Streptococcus suis</name>
    <dbReference type="NCBI Taxonomy" id="1307"/>
    <lineage>
        <taxon>Bacteria</taxon>
        <taxon>Bacillati</taxon>
        <taxon>Bacillota</taxon>
        <taxon>Bacilli</taxon>
        <taxon>Lactobacillales</taxon>
        <taxon>Streptococcaceae</taxon>
        <taxon>Streptococcus</taxon>
    </lineage>
</organism>
<sequence length="77" mass="8725">MMTDRMIEKSHLIKMGFTKYQATGIIKQVKLNLVNQGYYLYNNKRLGIVPASAVESFIGVTISEETEENGKQNPTKD</sequence>
<dbReference type="Proteomes" id="UP000250181">
    <property type="component" value="Chromosome"/>
</dbReference>
<dbReference type="OrthoDB" id="1915051at2"/>
<dbReference type="Proteomes" id="UP000306426">
    <property type="component" value="Unassembled WGS sequence"/>
</dbReference>
<dbReference type="EMBL" id="CP017666">
    <property type="protein sequence ID" value="AWX95522.1"/>
    <property type="molecule type" value="Genomic_DNA"/>
</dbReference>
<evidence type="ECO:0000313" key="3">
    <source>
        <dbReference type="Proteomes" id="UP000250181"/>
    </source>
</evidence>
<reference evidence="1 3" key="1">
    <citation type="submission" date="2016-10" db="EMBL/GenBank/DDBJ databases">
        <authorList>
            <person name="Zou G."/>
            <person name="Zhou R."/>
        </authorList>
    </citation>
    <scope>NUCLEOTIDE SEQUENCE [LARGE SCALE GENOMIC DNA]</scope>
    <source>
        <strain evidence="1 3">0061</strain>
    </source>
</reference>
<gene>
    <name evidence="1" type="ORF">BKM66_04980</name>
    <name evidence="2" type="ORF">E8L09_05675</name>
</gene>
<reference evidence="2 4" key="2">
    <citation type="submission" date="2019-04" db="EMBL/GenBank/DDBJ databases">
        <title>Genome analysis of Streptococcus suis strain WUSS286.</title>
        <authorList>
            <person name="Chen H."/>
            <person name="Gao X."/>
            <person name="Wu Z."/>
        </authorList>
    </citation>
    <scope>NUCLEOTIDE SEQUENCE [LARGE SCALE GENOMIC DNA]</scope>
    <source>
        <strain evidence="2 4">WUSS286</strain>
    </source>
</reference>
<name>A0A2Z4PJ03_STRSU</name>
<accession>A0A2Z4PJ03</accession>
<evidence type="ECO:0000313" key="2">
    <source>
        <dbReference type="EMBL" id="TII03750.1"/>
    </source>
</evidence>
<dbReference type="AlphaFoldDB" id="A0A2Z4PJ03"/>
<proteinExistence type="predicted"/>
<dbReference type="InterPro" id="IPR021512">
    <property type="entry name" value="DUF3173"/>
</dbReference>
<dbReference type="Pfam" id="PF11372">
    <property type="entry name" value="DUF3173"/>
    <property type="match status" value="1"/>
</dbReference>